<comment type="caution">
    <text evidence="2">The sequence shown here is derived from an EMBL/GenBank/DDBJ whole genome shotgun (WGS) entry which is preliminary data.</text>
</comment>
<proteinExistence type="predicted"/>
<dbReference type="InterPro" id="IPR018649">
    <property type="entry name" value="SHOCT"/>
</dbReference>
<sequence length="127" mass="14180">MSRSIVGGLVAGPTGAVLGAFSGNKSYDAVSKMAVVLYFNNNYSKQLNYISTETKIDSMYYRDEQEKMQRFCVRLDKILVENENNEPTTLSTPTNSADELRKLKSLLDDGILTEEEFAAKKKQILGI</sequence>
<evidence type="ECO:0000259" key="1">
    <source>
        <dbReference type="Pfam" id="PF09851"/>
    </source>
</evidence>
<organism evidence="2 3">
    <name type="scientific">Lactiplantibacillus plantarum CMPG5300</name>
    <dbReference type="NCBI Taxonomy" id="1304889"/>
    <lineage>
        <taxon>Bacteria</taxon>
        <taxon>Bacillati</taxon>
        <taxon>Bacillota</taxon>
        <taxon>Bacilli</taxon>
        <taxon>Lactobacillales</taxon>
        <taxon>Lactobacillaceae</taxon>
        <taxon>Lactiplantibacillus</taxon>
    </lineage>
</organism>
<evidence type="ECO:0000313" key="3">
    <source>
        <dbReference type="Proteomes" id="UP000029801"/>
    </source>
</evidence>
<feature type="domain" description="SHOCT" evidence="1">
    <location>
        <begin position="98"/>
        <end position="125"/>
    </location>
</feature>
<dbReference type="Proteomes" id="UP000029801">
    <property type="component" value="Chromosome"/>
</dbReference>
<protein>
    <recommendedName>
        <fullName evidence="1">SHOCT domain-containing protein</fullName>
    </recommendedName>
</protein>
<dbReference type="Pfam" id="PF09851">
    <property type="entry name" value="SHOCT"/>
    <property type="match status" value="1"/>
</dbReference>
<gene>
    <name evidence="2" type="ORF">CMPG5300_1697</name>
</gene>
<name>A0AAW3FMX6_LACPN</name>
<evidence type="ECO:0000313" key="2">
    <source>
        <dbReference type="EMBL" id="KGH42675.1"/>
    </source>
</evidence>
<accession>A0AAW3FMX6</accession>
<dbReference type="EMBL" id="AXZV01000010">
    <property type="protein sequence ID" value="KGH42675.1"/>
    <property type="molecule type" value="Genomic_DNA"/>
</dbReference>
<reference evidence="2 3" key="1">
    <citation type="journal article" date="2014" name="Genome Announc.">
        <title>Draft Genome Sequence of Lactobacillus plantarum CMPG5300, a Human Vaginal Isolate.</title>
        <authorList>
            <person name="Malik S."/>
            <person name="Siezen R.J."/>
            <person name="Renckens B."/>
            <person name="Vaneechoutte M."/>
            <person name="Vanderleyden J."/>
            <person name="Lebeer S."/>
        </authorList>
    </citation>
    <scope>NUCLEOTIDE SEQUENCE [LARGE SCALE GENOMIC DNA]</scope>
    <source>
        <strain evidence="2 3">CMPG5300</strain>
    </source>
</reference>
<dbReference type="AlphaFoldDB" id="A0AAW3FMX6"/>